<organism evidence="1 2">
    <name type="scientific">Callosobruchus maculatus</name>
    <name type="common">Southern cowpea weevil</name>
    <name type="synonym">Pulse bruchid</name>
    <dbReference type="NCBI Taxonomy" id="64391"/>
    <lineage>
        <taxon>Eukaryota</taxon>
        <taxon>Metazoa</taxon>
        <taxon>Ecdysozoa</taxon>
        <taxon>Arthropoda</taxon>
        <taxon>Hexapoda</taxon>
        <taxon>Insecta</taxon>
        <taxon>Pterygota</taxon>
        <taxon>Neoptera</taxon>
        <taxon>Endopterygota</taxon>
        <taxon>Coleoptera</taxon>
        <taxon>Polyphaga</taxon>
        <taxon>Cucujiformia</taxon>
        <taxon>Chrysomeloidea</taxon>
        <taxon>Chrysomelidae</taxon>
        <taxon>Bruchinae</taxon>
        <taxon>Bruchini</taxon>
        <taxon>Callosobruchus</taxon>
    </lineage>
</organism>
<evidence type="ECO:0000313" key="1">
    <source>
        <dbReference type="EMBL" id="VEN37152.1"/>
    </source>
</evidence>
<keyword evidence="2" id="KW-1185">Reference proteome</keyword>
<accession>A0A653BNL9</accession>
<protein>
    <submittedName>
        <fullName evidence="1">Uncharacterized protein</fullName>
    </submittedName>
</protein>
<name>A0A653BNL9_CALMS</name>
<dbReference type="AlphaFoldDB" id="A0A653BNL9"/>
<proteinExistence type="predicted"/>
<dbReference type="EMBL" id="CAACVG010003077">
    <property type="protein sequence ID" value="VEN37152.1"/>
    <property type="molecule type" value="Genomic_DNA"/>
</dbReference>
<dbReference type="Proteomes" id="UP000410492">
    <property type="component" value="Unassembled WGS sequence"/>
</dbReference>
<feature type="non-terminal residue" evidence="1">
    <location>
        <position position="60"/>
    </location>
</feature>
<dbReference type="OrthoDB" id="6725155at2759"/>
<gene>
    <name evidence="1" type="ORF">CALMAC_LOCUS2503</name>
</gene>
<reference evidence="1 2" key="1">
    <citation type="submission" date="2019-01" db="EMBL/GenBank/DDBJ databases">
        <authorList>
            <person name="Sayadi A."/>
        </authorList>
    </citation>
    <scope>NUCLEOTIDE SEQUENCE [LARGE SCALE GENOMIC DNA]</scope>
</reference>
<sequence>MNLCDLYTTWRIYHLYDLLGHKLHSKNAFLNSYVFVMIWSVEKAFLFTSLRVCTTFPLNH</sequence>
<evidence type="ECO:0000313" key="2">
    <source>
        <dbReference type="Proteomes" id="UP000410492"/>
    </source>
</evidence>